<gene>
    <name evidence="1" type="ORF">PFR002_LOCUS4278</name>
</gene>
<dbReference type="EMBL" id="CANTFK010000661">
    <property type="protein sequence ID" value="CAI5721705.1"/>
    <property type="molecule type" value="Genomic_DNA"/>
</dbReference>
<name>A0AAV0TGT2_9STRA</name>
<evidence type="ECO:0000313" key="2">
    <source>
        <dbReference type="Proteomes" id="UP001159659"/>
    </source>
</evidence>
<comment type="caution">
    <text evidence="1">The sequence shown here is derived from an EMBL/GenBank/DDBJ whole genome shotgun (WGS) entry which is preliminary data.</text>
</comment>
<proteinExistence type="predicted"/>
<evidence type="ECO:0000313" key="1">
    <source>
        <dbReference type="EMBL" id="CAI5721705.1"/>
    </source>
</evidence>
<reference evidence="1" key="1">
    <citation type="submission" date="2022-12" db="EMBL/GenBank/DDBJ databases">
        <authorList>
            <person name="Webb A."/>
        </authorList>
    </citation>
    <scope>NUCLEOTIDE SEQUENCE</scope>
    <source>
        <strain evidence="1">Pf2</strain>
    </source>
</reference>
<dbReference type="AlphaFoldDB" id="A0AAV0TGT2"/>
<sequence>MIVVSRFKKTSRFLNRAFRDHGEAALSYPLPKRFALMALCSILVKEEEEIVAQSDGETPRQLFGNKAVLFLQLYASSSLPDPSTMLIQWVELINLLHPQTWETWYLRLDVLF</sequence>
<protein>
    <submittedName>
        <fullName evidence="1">Uncharacterized protein</fullName>
    </submittedName>
</protein>
<accession>A0AAV0TGT2</accession>
<dbReference type="Proteomes" id="UP001159659">
    <property type="component" value="Unassembled WGS sequence"/>
</dbReference>
<organism evidence="1 2">
    <name type="scientific">Peronospora farinosa</name>
    <dbReference type="NCBI Taxonomy" id="134698"/>
    <lineage>
        <taxon>Eukaryota</taxon>
        <taxon>Sar</taxon>
        <taxon>Stramenopiles</taxon>
        <taxon>Oomycota</taxon>
        <taxon>Peronosporomycetes</taxon>
        <taxon>Peronosporales</taxon>
        <taxon>Peronosporaceae</taxon>
        <taxon>Peronospora</taxon>
    </lineage>
</organism>